<evidence type="ECO:0000256" key="9">
    <source>
        <dbReference type="SAM" id="SignalP"/>
    </source>
</evidence>
<dbReference type="EMBL" id="JBHUHX010000052">
    <property type="protein sequence ID" value="MFD2113647.1"/>
    <property type="molecule type" value="Genomic_DNA"/>
</dbReference>
<dbReference type="SUPFAM" id="SSF141523">
    <property type="entry name" value="L,D-transpeptidase catalytic domain-like"/>
    <property type="match status" value="1"/>
</dbReference>
<dbReference type="InterPro" id="IPR005490">
    <property type="entry name" value="LD_TPept_cat_dom"/>
</dbReference>
<keyword evidence="6 7" id="KW-0961">Cell wall biogenesis/degradation</keyword>
<comment type="caution">
    <text evidence="11">The sequence shown here is derived from an EMBL/GenBank/DDBJ whole genome shotgun (WGS) entry which is preliminary data.</text>
</comment>
<dbReference type="CDD" id="cd16913">
    <property type="entry name" value="YkuD_like"/>
    <property type="match status" value="1"/>
</dbReference>
<feature type="active site" description="Proton donor/acceptor" evidence="7">
    <location>
        <position position="422"/>
    </location>
</feature>
<dbReference type="Pfam" id="PF01471">
    <property type="entry name" value="PG_binding_1"/>
    <property type="match status" value="1"/>
</dbReference>
<feature type="signal peptide" evidence="9">
    <location>
        <begin position="1"/>
        <end position="21"/>
    </location>
</feature>
<evidence type="ECO:0000256" key="3">
    <source>
        <dbReference type="ARBA" id="ARBA00022679"/>
    </source>
</evidence>
<dbReference type="InterPro" id="IPR038063">
    <property type="entry name" value="Transpep_catalytic_dom"/>
</dbReference>
<feature type="domain" description="L,D-TPase catalytic" evidence="10">
    <location>
        <begin position="305"/>
        <end position="463"/>
    </location>
</feature>
<comment type="pathway">
    <text evidence="1 7">Cell wall biogenesis; peptidoglycan biosynthesis.</text>
</comment>
<evidence type="ECO:0000313" key="11">
    <source>
        <dbReference type="EMBL" id="MFD2113647.1"/>
    </source>
</evidence>
<gene>
    <name evidence="11" type="ORF">ACFSJC_17505</name>
</gene>
<dbReference type="Proteomes" id="UP001597337">
    <property type="component" value="Unassembled WGS sequence"/>
</dbReference>
<evidence type="ECO:0000256" key="8">
    <source>
        <dbReference type="SAM" id="MobiDB-lite"/>
    </source>
</evidence>
<dbReference type="InterPro" id="IPR052905">
    <property type="entry name" value="LD-transpeptidase_YkuD-like"/>
</dbReference>
<keyword evidence="5 7" id="KW-0573">Peptidoglycan synthesis</keyword>
<proteinExistence type="inferred from homology"/>
<dbReference type="InterPro" id="IPR036365">
    <property type="entry name" value="PGBD-like_sf"/>
</dbReference>
<dbReference type="Pfam" id="PF03734">
    <property type="entry name" value="YkuD"/>
    <property type="match status" value="1"/>
</dbReference>
<accession>A0ABW4YD98</accession>
<evidence type="ECO:0000256" key="6">
    <source>
        <dbReference type="ARBA" id="ARBA00023316"/>
    </source>
</evidence>
<dbReference type="InterPro" id="IPR036366">
    <property type="entry name" value="PGBDSf"/>
</dbReference>
<keyword evidence="3" id="KW-0808">Transferase</keyword>
<dbReference type="PANTHER" id="PTHR41533">
    <property type="entry name" value="L,D-TRANSPEPTIDASE HI_1667-RELATED"/>
    <property type="match status" value="1"/>
</dbReference>
<feature type="chain" id="PRO_5045458430" evidence="9">
    <location>
        <begin position="22"/>
        <end position="563"/>
    </location>
</feature>
<dbReference type="SUPFAM" id="SSF47090">
    <property type="entry name" value="PGBD-like"/>
    <property type="match status" value="1"/>
</dbReference>
<name>A0ABW4YD98_9GAMM</name>
<keyword evidence="9" id="KW-0732">Signal</keyword>
<dbReference type="Gene3D" id="1.10.101.10">
    <property type="entry name" value="PGBD-like superfamily/PGBD"/>
    <property type="match status" value="1"/>
</dbReference>
<evidence type="ECO:0000256" key="7">
    <source>
        <dbReference type="PROSITE-ProRule" id="PRU01373"/>
    </source>
</evidence>
<protein>
    <submittedName>
        <fullName evidence="11">Murein L,D-transpeptidase</fullName>
    </submittedName>
</protein>
<feature type="active site" description="Nucleophile" evidence="7">
    <location>
        <position position="441"/>
    </location>
</feature>
<dbReference type="PANTHER" id="PTHR41533:SF2">
    <property type="entry name" value="BLR7131 PROTEIN"/>
    <property type="match status" value="1"/>
</dbReference>
<dbReference type="Gene3D" id="2.40.440.10">
    <property type="entry name" value="L,D-transpeptidase catalytic domain-like"/>
    <property type="match status" value="1"/>
</dbReference>
<keyword evidence="4 7" id="KW-0133">Cell shape</keyword>
<sequence>MKLRVYLRFVCLCLALAPAWAYSNDLLTNTLGALKDSRTVALAGVPLLSGRLLADFYAQRGGALVWTDPARVRALLALVEASESDGFSPSDFHAETLKAMSAKGALTALGDSERIAMDILLSDALLRYVHHTRYGKVDPVILDPKWNDRAPVPAETLISEMSGALDAESMGDFLTSRLQEPFWYRDLKQSLASYLAKAHLKDLPPLPAGRLLAQGDRDPRVGMVRERLRLLGVDSLAEPLDPTQFDSDLRQAVMDFQRRQRLSHDGVVGPATIAALNSPFDEKKLDQIRINLERMRWLYADLPADYLFVDVADYQVRLIRAGEIRWTTRVVVGTADAQTPMFRDSMEHLVFNPTWTVPVSIQKAMGRVSARYTLVDRRTGRKISGGDASNYKRYRVVQQPGPKNALGRVKFMFPNRHAVYLHDTPSKSLFGRSRRALSHGCVRVQNPEQLAELLLQGSSWDRAAIDRVIGTNRTRYVNLDQKLPVLLYYLTAYADVSGVHFRPDVYGRDQALRDAFLGGPSLNVRIAFPEPDDATNTKVSPVNPSDGEDEVSPNGVRLTRSEG</sequence>
<dbReference type="PROSITE" id="PS52029">
    <property type="entry name" value="LD_TPASE"/>
    <property type="match status" value="1"/>
</dbReference>
<organism evidence="11 12">
    <name type="scientific">Thiorhodococcus fuscus</name>
    <dbReference type="NCBI Taxonomy" id="527200"/>
    <lineage>
        <taxon>Bacteria</taxon>
        <taxon>Pseudomonadati</taxon>
        <taxon>Pseudomonadota</taxon>
        <taxon>Gammaproteobacteria</taxon>
        <taxon>Chromatiales</taxon>
        <taxon>Chromatiaceae</taxon>
        <taxon>Thiorhodococcus</taxon>
    </lineage>
</organism>
<dbReference type="RefSeq" id="WP_386028479.1">
    <property type="nucleotide sequence ID" value="NZ_JBHUHX010000052.1"/>
</dbReference>
<dbReference type="InterPro" id="IPR002477">
    <property type="entry name" value="Peptidoglycan-bd-like"/>
</dbReference>
<evidence type="ECO:0000256" key="4">
    <source>
        <dbReference type="ARBA" id="ARBA00022960"/>
    </source>
</evidence>
<evidence type="ECO:0000259" key="10">
    <source>
        <dbReference type="PROSITE" id="PS52029"/>
    </source>
</evidence>
<evidence type="ECO:0000256" key="1">
    <source>
        <dbReference type="ARBA" id="ARBA00004752"/>
    </source>
</evidence>
<feature type="region of interest" description="Disordered" evidence="8">
    <location>
        <begin position="528"/>
        <end position="563"/>
    </location>
</feature>
<evidence type="ECO:0000313" key="12">
    <source>
        <dbReference type="Proteomes" id="UP001597337"/>
    </source>
</evidence>
<evidence type="ECO:0000256" key="2">
    <source>
        <dbReference type="ARBA" id="ARBA00005992"/>
    </source>
</evidence>
<dbReference type="InterPro" id="IPR045380">
    <property type="entry name" value="LD_TPept_scaffold_dom"/>
</dbReference>
<comment type="similarity">
    <text evidence="2">Belongs to the YkuD family.</text>
</comment>
<reference evidence="12" key="1">
    <citation type="journal article" date="2019" name="Int. J. Syst. Evol. Microbiol.">
        <title>The Global Catalogue of Microorganisms (GCM) 10K type strain sequencing project: providing services to taxonomists for standard genome sequencing and annotation.</title>
        <authorList>
            <consortium name="The Broad Institute Genomics Platform"/>
            <consortium name="The Broad Institute Genome Sequencing Center for Infectious Disease"/>
            <person name="Wu L."/>
            <person name="Ma J."/>
        </authorList>
    </citation>
    <scope>NUCLEOTIDE SEQUENCE [LARGE SCALE GENOMIC DNA]</scope>
    <source>
        <strain evidence="12">KACC 12597</strain>
    </source>
</reference>
<evidence type="ECO:0000256" key="5">
    <source>
        <dbReference type="ARBA" id="ARBA00022984"/>
    </source>
</evidence>
<feature type="compositionally biased region" description="Polar residues" evidence="8">
    <location>
        <begin position="534"/>
        <end position="543"/>
    </location>
</feature>
<keyword evidence="12" id="KW-1185">Reference proteome</keyword>
<dbReference type="Pfam" id="PF20142">
    <property type="entry name" value="Scaffold"/>
    <property type="match status" value="1"/>
</dbReference>